<dbReference type="RefSeq" id="WP_162465321.1">
    <property type="nucleotide sequence ID" value="NZ_WOWR01000078.1"/>
</dbReference>
<feature type="signal peptide" evidence="1">
    <location>
        <begin position="1"/>
        <end position="24"/>
    </location>
</feature>
<accession>A0A7V8E9W6</accession>
<dbReference type="SMART" id="SM00869">
    <property type="entry name" value="Autotransporter"/>
    <property type="match status" value="1"/>
</dbReference>
<dbReference type="InterPro" id="IPR006315">
    <property type="entry name" value="OM_autotransptr_brl_dom"/>
</dbReference>
<comment type="caution">
    <text evidence="3">The sequence shown here is derived from an EMBL/GenBank/DDBJ whole genome shotgun (WGS) entry which is preliminary data.</text>
</comment>
<reference evidence="3 4" key="1">
    <citation type="submission" date="2019-12" db="EMBL/GenBank/DDBJ databases">
        <authorList>
            <person name="Woiski C."/>
        </authorList>
    </citation>
    <scope>NUCLEOTIDE SEQUENCE [LARGE SCALE GENOMIC DNA]</scope>
    <source>
        <strain evidence="3 4">BOE100</strain>
    </source>
</reference>
<feature type="domain" description="Autotransporter" evidence="2">
    <location>
        <begin position="610"/>
        <end position="878"/>
    </location>
</feature>
<dbReference type="SUPFAM" id="SSF103515">
    <property type="entry name" value="Autotransporter"/>
    <property type="match status" value="1"/>
</dbReference>
<dbReference type="Pfam" id="PF03797">
    <property type="entry name" value="Autotransporter"/>
    <property type="match status" value="1"/>
</dbReference>
<dbReference type="EMBL" id="WOWR01000078">
    <property type="protein sequence ID" value="KAF0250920.1"/>
    <property type="molecule type" value="Genomic_DNA"/>
</dbReference>
<dbReference type="PROSITE" id="PS51208">
    <property type="entry name" value="AUTOTRANSPORTER"/>
    <property type="match status" value="1"/>
</dbReference>
<gene>
    <name evidence="3" type="ORF">GN299_31315</name>
</gene>
<keyword evidence="1" id="KW-0732">Signal</keyword>
<evidence type="ECO:0000313" key="4">
    <source>
        <dbReference type="Proteomes" id="UP000442695"/>
    </source>
</evidence>
<dbReference type="InterPro" id="IPR005546">
    <property type="entry name" value="Autotransporte_beta"/>
</dbReference>
<dbReference type="AlphaFoldDB" id="A0A7V8E9W6"/>
<proteinExistence type="predicted"/>
<dbReference type="InterPro" id="IPR036709">
    <property type="entry name" value="Autotransporte_beta_dom_sf"/>
</dbReference>
<evidence type="ECO:0000256" key="1">
    <source>
        <dbReference type="SAM" id="SignalP"/>
    </source>
</evidence>
<feature type="chain" id="PRO_5030948375" evidence="1">
    <location>
        <begin position="25"/>
        <end position="878"/>
    </location>
</feature>
<dbReference type="Proteomes" id="UP000442695">
    <property type="component" value="Unassembled WGS sequence"/>
</dbReference>
<sequence length="878" mass="90635">MANIGSKTILAIAIAAASVQTVQATDFDVSGQNRTEIATGTYDSINLVNNGQRDEGQGGVKADGPQVTGDFTSNSNFALTGDFVTGITIDDDSQKGNIGGSFTNNGNINATGYNASGVLIADTVIGQDGVVDDAIGNFVNNGNIAVTDQSGVAATDSQGGVVLEHVRLTGDLINKGVIDVAADGIAGIKVDGQDKNSADTFKYARIDRDVVNEGVIKATGDGARGIELSMVNFGQDVENNGSISVSGEDAVALRLDRTDYNRVINTGSISASGEGAIGIEIRESFGNPLLLHADTASNGQNPQYLMKNGIINEGTIVSDGVGIKITNDLLQTGEGETSNVDNFYRITQNSGLISGAESAIDGNGQANLYLNGGSIVGNIEGIRAAFVNGNVSISSALIEANSLDVVTGNLYVAEVTNVTGDMFVRNAAGLSLFVNDSTDPSKGIVSVDGKLTLEQGSVVGVTTNPGAFNKETTKYVLISAGELENLGAQVKSVTPLLSVTNVTWSDTSLTADVGLATGEEAGGGLSAIGVDANGLAASKAFIDGVLSKLPTNSNLYQTFINANDAQLRRLATSLQPETNRAAQSASLAATGLTASAIGNRAASVGANSGDALVETGAWVKVLHGNSDQGSRSGIAGYDANSNGLIIGADGKLNEQTTLGLAFSHVHTNVSGDNGNDTEVNTNLLSAYGSWEQGPVSVLGSLSYGKGDNESKRYVAGERAKGKYDSTVLAADLSAGYKIALNENLNVIPTLATRYSKVEIDSFSEKGTDAALRSGSQSLEVFDVGGGFKLEGQYGNFKPTARLMAFHDFAQDNANTTSSFVLGGTTFATTGAPATKWTYETGVGLEWTKGQYTVGASYDYTRKADFHADTFALTGRIDF</sequence>
<dbReference type="GO" id="GO:0019867">
    <property type="term" value="C:outer membrane"/>
    <property type="evidence" value="ECO:0007669"/>
    <property type="project" value="InterPro"/>
</dbReference>
<evidence type="ECO:0000259" key="2">
    <source>
        <dbReference type="PROSITE" id="PS51208"/>
    </source>
</evidence>
<protein>
    <submittedName>
        <fullName evidence="3">Autotransporter domain-containing protein</fullName>
    </submittedName>
</protein>
<dbReference type="Gene3D" id="2.40.128.130">
    <property type="entry name" value="Autotransporter beta-domain"/>
    <property type="match status" value="1"/>
</dbReference>
<name>A0A7V8E9W6_PSEPU</name>
<dbReference type="NCBIfam" id="TIGR01414">
    <property type="entry name" value="autotrans_barl"/>
    <property type="match status" value="1"/>
</dbReference>
<evidence type="ECO:0000313" key="3">
    <source>
        <dbReference type="EMBL" id="KAF0250920.1"/>
    </source>
</evidence>
<organism evidence="3 4">
    <name type="scientific">Pseudomonas putida</name>
    <name type="common">Arthrobacter siderocapsulatus</name>
    <dbReference type="NCBI Taxonomy" id="303"/>
    <lineage>
        <taxon>Bacteria</taxon>
        <taxon>Pseudomonadati</taxon>
        <taxon>Pseudomonadota</taxon>
        <taxon>Gammaproteobacteria</taxon>
        <taxon>Pseudomonadales</taxon>
        <taxon>Pseudomonadaceae</taxon>
        <taxon>Pseudomonas</taxon>
    </lineage>
</organism>